<dbReference type="Gene3D" id="1.50.40.10">
    <property type="entry name" value="Mitochondrial carrier domain"/>
    <property type="match status" value="1"/>
</dbReference>
<evidence type="ECO:0000256" key="1">
    <source>
        <dbReference type="ARBA" id="ARBA00004141"/>
    </source>
</evidence>
<evidence type="ECO:0000256" key="5">
    <source>
        <dbReference type="ARBA" id="ARBA00022737"/>
    </source>
</evidence>
<keyword evidence="6" id="KW-1133">Transmembrane helix</keyword>
<dbReference type="PROSITE" id="PS50920">
    <property type="entry name" value="SOLCAR"/>
    <property type="match status" value="3"/>
</dbReference>
<dbReference type="EMBL" id="KN831791">
    <property type="protein sequence ID" value="KIM38442.1"/>
    <property type="molecule type" value="Genomic_DNA"/>
</dbReference>
<keyword evidence="4 8" id="KW-0812">Transmembrane</keyword>
<evidence type="ECO:0008006" key="12">
    <source>
        <dbReference type="Google" id="ProtNLM"/>
    </source>
</evidence>
<reference evidence="11" key="2">
    <citation type="submission" date="2015-01" db="EMBL/GenBank/DDBJ databases">
        <title>Evolutionary Origins and Diversification of the Mycorrhizal Mutualists.</title>
        <authorList>
            <consortium name="DOE Joint Genome Institute"/>
            <consortium name="Mycorrhizal Genomics Consortium"/>
            <person name="Kohler A."/>
            <person name="Kuo A."/>
            <person name="Nagy L.G."/>
            <person name="Floudas D."/>
            <person name="Copeland A."/>
            <person name="Barry K.W."/>
            <person name="Cichocki N."/>
            <person name="Veneault-Fourrey C."/>
            <person name="LaButti K."/>
            <person name="Lindquist E.A."/>
            <person name="Lipzen A."/>
            <person name="Lundell T."/>
            <person name="Morin E."/>
            <person name="Murat C."/>
            <person name="Riley R."/>
            <person name="Ohm R."/>
            <person name="Sun H."/>
            <person name="Tunlid A."/>
            <person name="Henrissat B."/>
            <person name="Grigoriev I.V."/>
            <person name="Hibbett D.S."/>
            <person name="Martin F."/>
        </authorList>
    </citation>
    <scope>NUCLEOTIDE SEQUENCE [LARGE SCALE GENOMIC DNA]</scope>
    <source>
        <strain evidence="11">h7</strain>
    </source>
</reference>
<dbReference type="GO" id="GO:0016020">
    <property type="term" value="C:membrane"/>
    <property type="evidence" value="ECO:0007669"/>
    <property type="project" value="UniProtKB-SubCell"/>
</dbReference>
<dbReference type="HOGENOM" id="CLU_015166_14_1_1"/>
<feature type="repeat" description="Solcar" evidence="8">
    <location>
        <begin position="191"/>
        <end position="275"/>
    </location>
</feature>
<sequence>MAACITHPLDVTKVRMQTLANLPSTSTGVRRPSTISVIRTSIQQSGVRSLYVGLSASLLRQMSYSMVRLGAYDAMKTHLSKDKKPTALSLLLAACVAGGMGGIVGNPADILLIRMTSDIVRPPEKRFRYSNVFSGLANLVKNEGVSALTRGLGTNTFRAVLLNASQVGSYDFIKTSLLSKPVPLTVYQFQDNMSLHLVSSSLAGMFATTVCAPADVLKSRIMAASGEGTSVAQILARSLREEGPRFLFKGWTPAFIRMGPNTILMFVFYEQLKHAWKAL</sequence>
<comment type="subcellular location">
    <subcellularLocation>
        <location evidence="1">Membrane</location>
        <topology evidence="1">Multi-pass membrane protein</topology>
    </subcellularLocation>
</comment>
<evidence type="ECO:0000256" key="6">
    <source>
        <dbReference type="ARBA" id="ARBA00022989"/>
    </source>
</evidence>
<dbReference type="Pfam" id="PF00153">
    <property type="entry name" value="Mito_carr"/>
    <property type="match status" value="3"/>
</dbReference>
<evidence type="ECO:0000256" key="4">
    <source>
        <dbReference type="ARBA" id="ARBA00022692"/>
    </source>
</evidence>
<evidence type="ECO:0000313" key="10">
    <source>
        <dbReference type="EMBL" id="KIM38442.1"/>
    </source>
</evidence>
<dbReference type="InterPro" id="IPR023395">
    <property type="entry name" value="MCP_dom_sf"/>
</dbReference>
<proteinExistence type="inferred from homology"/>
<protein>
    <recommendedName>
        <fullName evidence="12">Mitochondrial carrier</fullName>
    </recommendedName>
</protein>
<dbReference type="SUPFAM" id="SSF103506">
    <property type="entry name" value="Mitochondrial carrier"/>
    <property type="match status" value="1"/>
</dbReference>
<evidence type="ECO:0000256" key="9">
    <source>
        <dbReference type="RuleBase" id="RU000488"/>
    </source>
</evidence>
<reference evidence="10 11" key="1">
    <citation type="submission" date="2014-04" db="EMBL/GenBank/DDBJ databases">
        <authorList>
            <consortium name="DOE Joint Genome Institute"/>
            <person name="Kuo A."/>
            <person name="Gay G."/>
            <person name="Dore J."/>
            <person name="Kohler A."/>
            <person name="Nagy L.G."/>
            <person name="Floudas D."/>
            <person name="Copeland A."/>
            <person name="Barry K.W."/>
            <person name="Cichocki N."/>
            <person name="Veneault-Fourrey C."/>
            <person name="LaButti K."/>
            <person name="Lindquist E.A."/>
            <person name="Lipzen A."/>
            <person name="Lundell T."/>
            <person name="Morin E."/>
            <person name="Murat C."/>
            <person name="Sun H."/>
            <person name="Tunlid A."/>
            <person name="Henrissat B."/>
            <person name="Grigoriev I.V."/>
            <person name="Hibbett D.S."/>
            <person name="Martin F."/>
            <person name="Nordberg H.P."/>
            <person name="Cantor M.N."/>
            <person name="Hua S.X."/>
        </authorList>
    </citation>
    <scope>NUCLEOTIDE SEQUENCE [LARGE SCALE GENOMIC DNA]</scope>
    <source>
        <strain evidence="11">h7</strain>
    </source>
</reference>
<keyword evidence="11" id="KW-1185">Reference proteome</keyword>
<keyword evidence="5" id="KW-0677">Repeat</keyword>
<name>A0A0C2YBQ4_HEBCY</name>
<feature type="repeat" description="Solcar" evidence="8">
    <location>
        <begin position="85"/>
        <end position="176"/>
    </location>
</feature>
<dbReference type="InterPro" id="IPR050391">
    <property type="entry name" value="Mito_Metabolite_Transporter"/>
</dbReference>
<dbReference type="InterPro" id="IPR018108">
    <property type="entry name" value="MCP_transmembrane"/>
</dbReference>
<keyword evidence="7 8" id="KW-0472">Membrane</keyword>
<gene>
    <name evidence="10" type="ORF">M413DRAFT_447888</name>
</gene>
<evidence type="ECO:0000256" key="3">
    <source>
        <dbReference type="ARBA" id="ARBA00022448"/>
    </source>
</evidence>
<organism evidence="10 11">
    <name type="scientific">Hebeloma cylindrosporum</name>
    <dbReference type="NCBI Taxonomy" id="76867"/>
    <lineage>
        <taxon>Eukaryota</taxon>
        <taxon>Fungi</taxon>
        <taxon>Dikarya</taxon>
        <taxon>Basidiomycota</taxon>
        <taxon>Agaricomycotina</taxon>
        <taxon>Agaricomycetes</taxon>
        <taxon>Agaricomycetidae</taxon>
        <taxon>Agaricales</taxon>
        <taxon>Agaricineae</taxon>
        <taxon>Hymenogastraceae</taxon>
        <taxon>Hebeloma</taxon>
    </lineage>
</organism>
<accession>A0A0C2YBQ4</accession>
<evidence type="ECO:0000256" key="2">
    <source>
        <dbReference type="ARBA" id="ARBA00006375"/>
    </source>
</evidence>
<feature type="repeat" description="Solcar" evidence="8">
    <location>
        <begin position="1"/>
        <end position="78"/>
    </location>
</feature>
<dbReference type="STRING" id="686832.A0A0C2YBQ4"/>
<keyword evidence="3 9" id="KW-0813">Transport</keyword>
<dbReference type="OrthoDB" id="448427at2759"/>
<dbReference type="Proteomes" id="UP000053424">
    <property type="component" value="Unassembled WGS sequence"/>
</dbReference>
<comment type="similarity">
    <text evidence="2 9">Belongs to the mitochondrial carrier (TC 2.A.29) family.</text>
</comment>
<evidence type="ECO:0000256" key="7">
    <source>
        <dbReference type="ARBA" id="ARBA00023136"/>
    </source>
</evidence>
<evidence type="ECO:0000313" key="11">
    <source>
        <dbReference type="Proteomes" id="UP000053424"/>
    </source>
</evidence>
<evidence type="ECO:0000256" key="8">
    <source>
        <dbReference type="PROSITE-ProRule" id="PRU00282"/>
    </source>
</evidence>
<dbReference type="PANTHER" id="PTHR45618">
    <property type="entry name" value="MITOCHONDRIAL DICARBOXYLATE CARRIER-RELATED"/>
    <property type="match status" value="1"/>
</dbReference>
<dbReference type="AlphaFoldDB" id="A0A0C2YBQ4"/>